<dbReference type="AlphaFoldDB" id="A0A0K9PUB6"/>
<keyword evidence="1" id="KW-0472">Membrane</keyword>
<dbReference type="EMBL" id="LFYR01000653">
    <property type="protein sequence ID" value="KMZ71852.1"/>
    <property type="molecule type" value="Genomic_DNA"/>
</dbReference>
<feature type="transmembrane region" description="Helical" evidence="1">
    <location>
        <begin position="21"/>
        <end position="42"/>
    </location>
</feature>
<gene>
    <name evidence="2" type="ORF">ZOSMA_173G00020</name>
</gene>
<name>A0A0K9PUB6_ZOSMR</name>
<accession>A0A0K9PUB6</accession>
<organism evidence="2 3">
    <name type="scientific">Zostera marina</name>
    <name type="common">Eelgrass</name>
    <dbReference type="NCBI Taxonomy" id="29655"/>
    <lineage>
        <taxon>Eukaryota</taxon>
        <taxon>Viridiplantae</taxon>
        <taxon>Streptophyta</taxon>
        <taxon>Embryophyta</taxon>
        <taxon>Tracheophyta</taxon>
        <taxon>Spermatophyta</taxon>
        <taxon>Magnoliopsida</taxon>
        <taxon>Liliopsida</taxon>
        <taxon>Zosteraceae</taxon>
        <taxon>Zostera</taxon>
    </lineage>
</organism>
<comment type="caution">
    <text evidence="2">The sequence shown here is derived from an EMBL/GenBank/DDBJ whole genome shotgun (WGS) entry which is preliminary data.</text>
</comment>
<sequence>MLPEHLDPKGRCDSKKKPEDVFPKGNIMFFCITYLLMNVFLWQC</sequence>
<evidence type="ECO:0000313" key="2">
    <source>
        <dbReference type="EMBL" id="KMZ71852.1"/>
    </source>
</evidence>
<reference evidence="3" key="1">
    <citation type="journal article" date="2016" name="Nature">
        <title>The genome of the seagrass Zostera marina reveals angiosperm adaptation to the sea.</title>
        <authorList>
            <person name="Olsen J.L."/>
            <person name="Rouze P."/>
            <person name="Verhelst B."/>
            <person name="Lin Y.-C."/>
            <person name="Bayer T."/>
            <person name="Collen J."/>
            <person name="Dattolo E."/>
            <person name="De Paoli E."/>
            <person name="Dittami S."/>
            <person name="Maumus F."/>
            <person name="Michel G."/>
            <person name="Kersting A."/>
            <person name="Lauritano C."/>
            <person name="Lohaus R."/>
            <person name="Toepel M."/>
            <person name="Tonon T."/>
            <person name="Vanneste K."/>
            <person name="Amirebrahimi M."/>
            <person name="Brakel J."/>
            <person name="Bostroem C."/>
            <person name="Chovatia M."/>
            <person name="Grimwood J."/>
            <person name="Jenkins J.W."/>
            <person name="Jueterbock A."/>
            <person name="Mraz A."/>
            <person name="Stam W.T."/>
            <person name="Tice H."/>
            <person name="Bornberg-Bauer E."/>
            <person name="Green P.J."/>
            <person name="Pearson G.A."/>
            <person name="Procaccini G."/>
            <person name="Duarte C.M."/>
            <person name="Schmutz J."/>
            <person name="Reusch T.B.H."/>
            <person name="Van de Peer Y."/>
        </authorList>
    </citation>
    <scope>NUCLEOTIDE SEQUENCE [LARGE SCALE GENOMIC DNA]</scope>
    <source>
        <strain evidence="3">cv. Finnish</strain>
    </source>
</reference>
<keyword evidence="1" id="KW-1133">Transmembrane helix</keyword>
<evidence type="ECO:0000256" key="1">
    <source>
        <dbReference type="SAM" id="Phobius"/>
    </source>
</evidence>
<dbReference type="Proteomes" id="UP000036987">
    <property type="component" value="Unassembled WGS sequence"/>
</dbReference>
<keyword evidence="1" id="KW-0812">Transmembrane</keyword>
<keyword evidence="3" id="KW-1185">Reference proteome</keyword>
<proteinExistence type="predicted"/>
<evidence type="ECO:0000313" key="3">
    <source>
        <dbReference type="Proteomes" id="UP000036987"/>
    </source>
</evidence>
<protein>
    <submittedName>
        <fullName evidence="2">Uncharacterized protein</fullName>
    </submittedName>
</protein>